<evidence type="ECO:0000313" key="3">
    <source>
        <dbReference type="Proteomes" id="UP000609849"/>
    </source>
</evidence>
<protein>
    <submittedName>
        <fullName evidence="2">DUF1700 domain-containing protein</fullName>
    </submittedName>
</protein>
<proteinExistence type="predicted"/>
<reference evidence="2 3" key="1">
    <citation type="submission" date="2020-08" db="EMBL/GenBank/DDBJ databases">
        <authorList>
            <person name="Liu C."/>
            <person name="Sun Q."/>
        </authorList>
    </citation>
    <scope>NUCLEOTIDE SEQUENCE [LARGE SCALE GENOMIC DNA]</scope>
    <source>
        <strain evidence="2 3">NSJ-18</strain>
    </source>
</reference>
<keyword evidence="3" id="KW-1185">Reference proteome</keyword>
<evidence type="ECO:0000313" key="2">
    <source>
        <dbReference type="EMBL" id="MBC5996279.1"/>
    </source>
</evidence>
<feature type="transmembrane region" description="Helical" evidence="1">
    <location>
        <begin position="155"/>
        <end position="175"/>
    </location>
</feature>
<evidence type="ECO:0000256" key="1">
    <source>
        <dbReference type="SAM" id="Phobius"/>
    </source>
</evidence>
<dbReference type="EMBL" id="JACRWE010000002">
    <property type="protein sequence ID" value="MBC5996279.1"/>
    <property type="molecule type" value="Genomic_DNA"/>
</dbReference>
<keyword evidence="1" id="KW-0472">Membrane</keyword>
<accession>A0ABR7JMX5</accession>
<dbReference type="Pfam" id="PF22564">
    <property type="entry name" value="HAAS"/>
    <property type="match status" value="1"/>
</dbReference>
<feature type="transmembrane region" description="Helical" evidence="1">
    <location>
        <begin position="181"/>
        <end position="208"/>
    </location>
</feature>
<keyword evidence="1" id="KW-1133">Transmembrane helix</keyword>
<keyword evidence="1" id="KW-0812">Transmembrane</keyword>
<gene>
    <name evidence="2" type="ORF">H8923_05850</name>
</gene>
<organism evidence="2 3">
    <name type="scientific">Romboutsia faecis</name>
    <dbReference type="NCBI Taxonomy" id="2764597"/>
    <lineage>
        <taxon>Bacteria</taxon>
        <taxon>Bacillati</taxon>
        <taxon>Bacillota</taxon>
        <taxon>Clostridia</taxon>
        <taxon>Peptostreptococcales</taxon>
        <taxon>Peptostreptococcaceae</taxon>
        <taxon>Romboutsia</taxon>
    </lineage>
</organism>
<dbReference type="Proteomes" id="UP000609849">
    <property type="component" value="Unassembled WGS sequence"/>
</dbReference>
<sequence length="250" mass="29148">MNKNEFLEILKDYLRKDFSEDEVNDILRDYEEYFVDGIIEGKSDMEIISALGSPKSIAKELVSQMKENDENKRYKNSKFTDSISDKYEQSKIKVRDTFKKGKNYVSEKLTPNLYNESSRLSTKIIKIILKILSLVLLIPAFMFIVVMIPIGISLIISLVAFIVAIPFVVNFVWSVPEVTAVIIFTSILFIGCEIIAWQIFIFLIRLFIKLSKRYINWIKTRNIYINASEKKDRLEKDNYEEDGKGDDDYE</sequence>
<comment type="caution">
    <text evidence="2">The sequence shown here is derived from an EMBL/GenBank/DDBJ whole genome shotgun (WGS) entry which is preliminary data.</text>
</comment>
<feature type="transmembrane region" description="Helical" evidence="1">
    <location>
        <begin position="127"/>
        <end position="148"/>
    </location>
</feature>
<name>A0ABR7JMX5_9FIRM</name>
<dbReference type="RefSeq" id="WP_153972084.1">
    <property type="nucleotide sequence ID" value="NZ_JACRWE010000002.1"/>
</dbReference>